<accession>A0A1I7FIT1</accession>
<organism evidence="5 6">
    <name type="scientific">Pontibacter akesuensis</name>
    <dbReference type="NCBI Taxonomy" id="388950"/>
    <lineage>
        <taxon>Bacteria</taxon>
        <taxon>Pseudomonadati</taxon>
        <taxon>Bacteroidota</taxon>
        <taxon>Cytophagia</taxon>
        <taxon>Cytophagales</taxon>
        <taxon>Hymenobacteraceae</taxon>
        <taxon>Pontibacter</taxon>
    </lineage>
</organism>
<dbReference type="InterPro" id="IPR018060">
    <property type="entry name" value="HTH_AraC"/>
</dbReference>
<proteinExistence type="predicted"/>
<evidence type="ECO:0000256" key="1">
    <source>
        <dbReference type="ARBA" id="ARBA00023015"/>
    </source>
</evidence>
<dbReference type="GO" id="GO:0003700">
    <property type="term" value="F:DNA-binding transcription factor activity"/>
    <property type="evidence" value="ECO:0007669"/>
    <property type="project" value="InterPro"/>
</dbReference>
<name>A0A1I7FIT1_9BACT</name>
<sequence length="297" mass="34867">MRNEPLPIYQIQDFKALAQKEQYFYVSSLADHLQEHQFTREPHRHNFYIMLFVTQGSGTHTIDFTVYDVKPDTVFFMTPGQVHSWELSADADGCVIFFTQEFYANEYPHRMLFDFPYFNALRNKPILTLSQEDKTALMPVLHMLEQEFREAKLMRDVMLSRYLDVLLISLTRVFHLQEAASEVPGKDRMLLQNLERLIDLHYKEHAPVSFYADCLHVTAKHLNEVCKASLGRTTNELIQYRTLLEAKRLLVHVDLTSSQIASALGYFDNTYFFRFFKKHTGQTPEQFRAANKQSYAK</sequence>
<keyword evidence="3" id="KW-0804">Transcription</keyword>
<dbReference type="SMART" id="SM00342">
    <property type="entry name" value="HTH_ARAC"/>
    <property type="match status" value="1"/>
</dbReference>
<dbReference type="InterPro" id="IPR014710">
    <property type="entry name" value="RmlC-like_jellyroll"/>
</dbReference>
<evidence type="ECO:0000259" key="4">
    <source>
        <dbReference type="PROSITE" id="PS01124"/>
    </source>
</evidence>
<keyword evidence="1" id="KW-0805">Transcription regulation</keyword>
<keyword evidence="2" id="KW-0238">DNA-binding</keyword>
<dbReference type="SUPFAM" id="SSF51215">
    <property type="entry name" value="Regulatory protein AraC"/>
    <property type="match status" value="1"/>
</dbReference>
<evidence type="ECO:0000313" key="6">
    <source>
        <dbReference type="Proteomes" id="UP000182491"/>
    </source>
</evidence>
<dbReference type="EMBL" id="FPCA01000001">
    <property type="protein sequence ID" value="SFU36081.1"/>
    <property type="molecule type" value="Genomic_DNA"/>
</dbReference>
<dbReference type="AlphaFoldDB" id="A0A1I7FIT1"/>
<evidence type="ECO:0000256" key="3">
    <source>
        <dbReference type="ARBA" id="ARBA00023163"/>
    </source>
</evidence>
<dbReference type="PANTHER" id="PTHR43280:SF32">
    <property type="entry name" value="TRANSCRIPTIONAL REGULATORY PROTEIN"/>
    <property type="match status" value="1"/>
</dbReference>
<dbReference type="GO" id="GO:0043565">
    <property type="term" value="F:sequence-specific DNA binding"/>
    <property type="evidence" value="ECO:0007669"/>
    <property type="project" value="InterPro"/>
</dbReference>
<dbReference type="STRING" id="388950.GCA_001611675_03371"/>
<dbReference type="OrthoDB" id="9793451at2"/>
<dbReference type="SUPFAM" id="SSF46689">
    <property type="entry name" value="Homeodomain-like"/>
    <property type="match status" value="1"/>
</dbReference>
<dbReference type="InterPro" id="IPR037923">
    <property type="entry name" value="HTH-like"/>
</dbReference>
<evidence type="ECO:0000256" key="2">
    <source>
        <dbReference type="ARBA" id="ARBA00023125"/>
    </source>
</evidence>
<dbReference type="Gene3D" id="1.10.10.60">
    <property type="entry name" value="Homeodomain-like"/>
    <property type="match status" value="1"/>
</dbReference>
<reference evidence="6" key="1">
    <citation type="submission" date="2016-10" db="EMBL/GenBank/DDBJ databases">
        <authorList>
            <person name="Varghese N."/>
        </authorList>
    </citation>
    <scope>NUCLEOTIDE SEQUENCE [LARGE SCALE GENOMIC DNA]</scope>
    <source>
        <strain evidence="6">DSM 18820</strain>
    </source>
</reference>
<dbReference type="Pfam" id="PF12833">
    <property type="entry name" value="HTH_18"/>
    <property type="match status" value="1"/>
</dbReference>
<dbReference type="Proteomes" id="UP000182491">
    <property type="component" value="Unassembled WGS sequence"/>
</dbReference>
<dbReference type="Gene3D" id="2.60.120.10">
    <property type="entry name" value="Jelly Rolls"/>
    <property type="match status" value="1"/>
</dbReference>
<dbReference type="RefSeq" id="WP_068839229.1">
    <property type="nucleotide sequence ID" value="NZ_BMXC01000001.1"/>
</dbReference>
<dbReference type="InterPro" id="IPR009057">
    <property type="entry name" value="Homeodomain-like_sf"/>
</dbReference>
<dbReference type="PROSITE" id="PS01124">
    <property type="entry name" value="HTH_ARAC_FAMILY_2"/>
    <property type="match status" value="1"/>
</dbReference>
<evidence type="ECO:0000313" key="5">
    <source>
        <dbReference type="EMBL" id="SFU36081.1"/>
    </source>
</evidence>
<dbReference type="PANTHER" id="PTHR43280">
    <property type="entry name" value="ARAC-FAMILY TRANSCRIPTIONAL REGULATOR"/>
    <property type="match status" value="1"/>
</dbReference>
<protein>
    <submittedName>
        <fullName evidence="5">Transcriptional regulator, AraC family</fullName>
    </submittedName>
</protein>
<dbReference type="InterPro" id="IPR003313">
    <property type="entry name" value="AraC-bd"/>
</dbReference>
<keyword evidence="6" id="KW-1185">Reference proteome</keyword>
<dbReference type="Pfam" id="PF02311">
    <property type="entry name" value="AraC_binding"/>
    <property type="match status" value="1"/>
</dbReference>
<feature type="domain" description="HTH araC/xylS-type" evidence="4">
    <location>
        <begin position="192"/>
        <end position="290"/>
    </location>
</feature>
<gene>
    <name evidence="5" type="ORF">SAMN04487941_0233</name>
</gene>